<dbReference type="AlphaFoldDB" id="A0A4S4LM34"/>
<accession>A0A4S4LM34</accession>
<evidence type="ECO:0000313" key="1">
    <source>
        <dbReference type="EMBL" id="THH13222.1"/>
    </source>
</evidence>
<proteinExistence type="predicted"/>
<comment type="caution">
    <text evidence="1">The sequence shown here is derived from an EMBL/GenBank/DDBJ whole genome shotgun (WGS) entry which is preliminary data.</text>
</comment>
<dbReference type="EMBL" id="SGPM01001103">
    <property type="protein sequence ID" value="THH13222.1"/>
    <property type="molecule type" value="Genomic_DNA"/>
</dbReference>
<organism evidence="1 2">
    <name type="scientific">Antrodiella citrinella</name>
    <dbReference type="NCBI Taxonomy" id="2447956"/>
    <lineage>
        <taxon>Eukaryota</taxon>
        <taxon>Fungi</taxon>
        <taxon>Dikarya</taxon>
        <taxon>Basidiomycota</taxon>
        <taxon>Agaricomycotina</taxon>
        <taxon>Agaricomycetes</taxon>
        <taxon>Polyporales</taxon>
        <taxon>Steccherinaceae</taxon>
        <taxon>Antrodiella</taxon>
    </lineage>
</organism>
<reference evidence="1 2" key="1">
    <citation type="submission" date="2019-02" db="EMBL/GenBank/DDBJ databases">
        <title>Genome sequencing of the rare red list fungi Antrodiella citrinella (Flaviporus citrinellus).</title>
        <authorList>
            <person name="Buettner E."/>
            <person name="Kellner H."/>
        </authorList>
    </citation>
    <scope>NUCLEOTIDE SEQUENCE [LARGE SCALE GENOMIC DNA]</scope>
    <source>
        <strain evidence="1 2">DSM 108506</strain>
    </source>
</reference>
<gene>
    <name evidence="1" type="ORF">EUX98_g9749</name>
</gene>
<name>A0A4S4LM34_9APHY</name>
<protein>
    <submittedName>
        <fullName evidence="1">Uncharacterized protein</fullName>
    </submittedName>
</protein>
<sequence>MVGLLLSFARDFDPQVGAIEAQFLSLLQIPDISLVPNWEVNFGQEKTFAQTALFYFETLAAAMERDDFGKDEMLRLGWAEVMNKNRIVLKVIDPLKKRYNEVWFEDEIAYIHTTPEYWGMYVEDIGFAQKLADLL</sequence>
<keyword evidence="2" id="KW-1185">Reference proteome</keyword>
<dbReference type="Proteomes" id="UP000308730">
    <property type="component" value="Unassembled WGS sequence"/>
</dbReference>
<dbReference type="OrthoDB" id="2364174at2759"/>
<evidence type="ECO:0000313" key="2">
    <source>
        <dbReference type="Proteomes" id="UP000308730"/>
    </source>
</evidence>